<evidence type="ECO:0000256" key="3">
    <source>
        <dbReference type="ARBA" id="ARBA00022840"/>
    </source>
</evidence>
<evidence type="ECO:0000313" key="5">
    <source>
        <dbReference type="EMBL" id="AXY23639.1"/>
    </source>
</evidence>
<dbReference type="Gene3D" id="2.40.100.10">
    <property type="entry name" value="Cyclophilin-like"/>
    <property type="match status" value="1"/>
</dbReference>
<dbReference type="InterPro" id="IPR003778">
    <property type="entry name" value="CT_A_B"/>
</dbReference>
<evidence type="ECO:0000256" key="2">
    <source>
        <dbReference type="ARBA" id="ARBA00022801"/>
    </source>
</evidence>
<name>A0A347WFJ6_9PROT</name>
<dbReference type="InterPro" id="IPR052708">
    <property type="entry name" value="PxpC"/>
</dbReference>
<dbReference type="KEGG" id="ksc:CD178_02893"/>
<dbReference type="GO" id="GO:0005524">
    <property type="term" value="F:ATP binding"/>
    <property type="evidence" value="ECO:0007669"/>
    <property type="project" value="UniProtKB-KW"/>
</dbReference>
<proteinExistence type="predicted"/>
<dbReference type="NCBIfam" id="TIGR00724">
    <property type="entry name" value="urea_amlyse_rel"/>
    <property type="match status" value="1"/>
</dbReference>
<evidence type="ECO:0000259" key="4">
    <source>
        <dbReference type="SMART" id="SM00797"/>
    </source>
</evidence>
<dbReference type="SMART" id="SM00797">
    <property type="entry name" value="AHS2"/>
    <property type="match status" value="1"/>
</dbReference>
<protein>
    <submittedName>
        <fullName evidence="5">KipI antagonist</fullName>
    </submittedName>
</protein>
<dbReference type="EMBL" id="CP023036">
    <property type="protein sequence ID" value="AXY23639.1"/>
    <property type="molecule type" value="Genomic_DNA"/>
</dbReference>
<dbReference type="PANTHER" id="PTHR43309:SF3">
    <property type="entry name" value="5-OXOPROLINASE SUBUNIT C"/>
    <property type="match status" value="1"/>
</dbReference>
<keyword evidence="3" id="KW-0067">ATP-binding</keyword>
<keyword evidence="6" id="KW-1185">Reference proteome</keyword>
<sequence length="329" mass="34784">MIEILTSSTLNTIQDFGRPDAISLGVSRGGAMDRLALAYGNILLGNDPDAAGIEVVFFPFRIRFDHATSFALTGARTAATLDGTPLPPDWAMQARPGQILTIPAPTAGARCYVTLRGGVDVPQVLGSRSTDLKGGFGGLAARALRRGDRLQTLPVPPLSFPATGYGLTCPTPLPDGGDVVVRALPAAEYALFAAGSQDRFWGRPWKLTPSANRMGYRMEGTETLALDSPVNLFSHGILPGTVQVPPAGQPIVQMADANTCGGYPKIATIIEPDLRVLAQTAIGQSVRFIQITRHEAVEAMRLDARHLHALACGIDTLRPDLAPAISVTS</sequence>
<dbReference type="InterPro" id="IPR029000">
    <property type="entry name" value="Cyclophilin-like_dom_sf"/>
</dbReference>
<accession>A0A347WFJ6</accession>
<dbReference type="SUPFAM" id="SSF50891">
    <property type="entry name" value="Cyclophilin-like"/>
    <property type="match status" value="1"/>
</dbReference>
<dbReference type="Proteomes" id="UP000264120">
    <property type="component" value="Chromosome"/>
</dbReference>
<dbReference type="GO" id="GO:0016787">
    <property type="term" value="F:hydrolase activity"/>
    <property type="evidence" value="ECO:0007669"/>
    <property type="project" value="UniProtKB-KW"/>
</dbReference>
<feature type="domain" description="Carboxyltransferase" evidence="4">
    <location>
        <begin position="23"/>
        <end position="306"/>
    </location>
</feature>
<gene>
    <name evidence="5" type="primary">kipA_2</name>
    <name evidence="5" type="ORF">CD178_02893</name>
</gene>
<dbReference type="AlphaFoldDB" id="A0A347WFJ6"/>
<dbReference type="Pfam" id="PF02626">
    <property type="entry name" value="CT_A_B"/>
    <property type="match status" value="1"/>
</dbReference>
<keyword evidence="2" id="KW-0378">Hydrolase</keyword>
<keyword evidence="1" id="KW-0547">Nucleotide-binding</keyword>
<dbReference type="OrthoDB" id="9768696at2"/>
<reference evidence="5 6" key="1">
    <citation type="submission" date="2017-08" db="EMBL/GenBank/DDBJ databases">
        <title>Complete genome sequence of Gluconacetobacter saccharivorans CV1 isolated from Fermented Vinegar.</title>
        <authorList>
            <person name="Kim S.-Y."/>
        </authorList>
    </citation>
    <scope>NUCLEOTIDE SEQUENCE [LARGE SCALE GENOMIC DNA]</scope>
    <source>
        <strain evidence="5 6">CV1</strain>
    </source>
</reference>
<evidence type="ECO:0000256" key="1">
    <source>
        <dbReference type="ARBA" id="ARBA00022741"/>
    </source>
</evidence>
<dbReference type="PANTHER" id="PTHR43309">
    <property type="entry name" value="5-OXOPROLINASE SUBUNIT C"/>
    <property type="match status" value="1"/>
</dbReference>
<organism evidence="5 6">
    <name type="scientific">Komagataeibacter saccharivorans</name>
    <dbReference type="NCBI Taxonomy" id="265959"/>
    <lineage>
        <taxon>Bacteria</taxon>
        <taxon>Pseudomonadati</taxon>
        <taxon>Pseudomonadota</taxon>
        <taxon>Alphaproteobacteria</taxon>
        <taxon>Acetobacterales</taxon>
        <taxon>Acetobacteraceae</taxon>
        <taxon>Komagataeibacter</taxon>
    </lineage>
</organism>
<evidence type="ECO:0000313" key="6">
    <source>
        <dbReference type="Proteomes" id="UP000264120"/>
    </source>
</evidence>